<dbReference type="Gene3D" id="2.40.360.10">
    <property type="entry name" value="YmcC-like"/>
    <property type="match status" value="1"/>
</dbReference>
<gene>
    <name evidence="1" type="ORF">SAMN04487859_11725</name>
</gene>
<proteinExistence type="predicted"/>
<dbReference type="InterPro" id="IPR023373">
    <property type="entry name" value="YmcC_sf"/>
</dbReference>
<dbReference type="InterPro" id="IPR021308">
    <property type="entry name" value="GfcB"/>
</dbReference>
<keyword evidence="1" id="KW-0449">Lipoprotein</keyword>
<dbReference type="AlphaFoldDB" id="A0A1I5ETD1"/>
<dbReference type="PROSITE" id="PS51257">
    <property type="entry name" value="PROKAR_LIPOPROTEIN"/>
    <property type="match status" value="1"/>
</dbReference>
<sequence length="225" mass="23989">MTSRYLQTAFVGLACVVLASCGSEGDRSGEALSILKGALRPSKTVAQDPQQIAASAQAALAATDAPLVLVSISGRNVTSVLQQIETNGAYRTYGTADRRSITFKRGMMTASRGLGEDVMSADIDPVLDLVTSRKAGQAQRVQRYLDGENIITALEATCDITPGAEGEVNLASGARATQSVTETCRAVTTEFQNTYMVDRATGQILQSRQWHSPLNGYLVVQTLRQ</sequence>
<dbReference type="EMBL" id="FOVP01000017">
    <property type="protein sequence ID" value="SFO14636.1"/>
    <property type="molecule type" value="Genomic_DNA"/>
</dbReference>
<dbReference type="OrthoDB" id="6237231at2"/>
<organism evidence="1 2">
    <name type="scientific">Roseovarius lutimaris</name>
    <dbReference type="NCBI Taxonomy" id="1005928"/>
    <lineage>
        <taxon>Bacteria</taxon>
        <taxon>Pseudomonadati</taxon>
        <taxon>Pseudomonadota</taxon>
        <taxon>Alphaproteobacteria</taxon>
        <taxon>Rhodobacterales</taxon>
        <taxon>Roseobacteraceae</taxon>
        <taxon>Roseovarius</taxon>
    </lineage>
</organism>
<name>A0A1I5ETD1_9RHOB</name>
<dbReference type="STRING" id="1005928.SAMN04487859_11725"/>
<dbReference type="SUPFAM" id="SSF159270">
    <property type="entry name" value="YmcC-like"/>
    <property type="match status" value="1"/>
</dbReference>
<reference evidence="2" key="1">
    <citation type="submission" date="2016-10" db="EMBL/GenBank/DDBJ databases">
        <authorList>
            <person name="Varghese N."/>
            <person name="Submissions S."/>
        </authorList>
    </citation>
    <scope>NUCLEOTIDE SEQUENCE [LARGE SCALE GENOMIC DNA]</scope>
    <source>
        <strain evidence="2">DSM 28463</strain>
    </source>
</reference>
<evidence type="ECO:0000313" key="1">
    <source>
        <dbReference type="EMBL" id="SFO14636.1"/>
    </source>
</evidence>
<dbReference type="Proteomes" id="UP000198599">
    <property type="component" value="Unassembled WGS sequence"/>
</dbReference>
<dbReference type="Pfam" id="PF11102">
    <property type="entry name" value="YjbF"/>
    <property type="match status" value="1"/>
</dbReference>
<accession>A0A1I5ETD1</accession>
<evidence type="ECO:0000313" key="2">
    <source>
        <dbReference type="Proteomes" id="UP000198599"/>
    </source>
</evidence>
<keyword evidence="2" id="KW-1185">Reference proteome</keyword>
<protein>
    <submittedName>
        <fullName evidence="1">Group 4 capsule polysaccharide lipoprotein gfcB, YjbF</fullName>
    </submittedName>
</protein>